<protein>
    <submittedName>
        <fullName evidence="3">Uncharacterized protein</fullName>
    </submittedName>
</protein>
<dbReference type="Proteomes" id="UP000187209">
    <property type="component" value="Unassembled WGS sequence"/>
</dbReference>
<name>A0A1R2BCP6_9CILI</name>
<evidence type="ECO:0000313" key="4">
    <source>
        <dbReference type="Proteomes" id="UP000187209"/>
    </source>
</evidence>
<reference evidence="3 4" key="1">
    <citation type="submission" date="2016-11" db="EMBL/GenBank/DDBJ databases">
        <title>The macronuclear genome of Stentor coeruleus: a giant cell with tiny introns.</title>
        <authorList>
            <person name="Slabodnick M."/>
            <person name="Ruby J.G."/>
            <person name="Reiff S.B."/>
            <person name="Swart E.C."/>
            <person name="Gosai S."/>
            <person name="Prabakaran S."/>
            <person name="Witkowska E."/>
            <person name="Larue G.E."/>
            <person name="Fisher S."/>
            <person name="Freeman R.M."/>
            <person name="Gunawardena J."/>
            <person name="Chu W."/>
            <person name="Stover N.A."/>
            <person name="Gregory B.D."/>
            <person name="Nowacki M."/>
            <person name="Derisi J."/>
            <person name="Roy S.W."/>
            <person name="Marshall W.F."/>
            <person name="Sood P."/>
        </authorList>
    </citation>
    <scope>NUCLEOTIDE SEQUENCE [LARGE SCALE GENOMIC DNA]</scope>
    <source>
        <strain evidence="3">WM001</strain>
    </source>
</reference>
<keyword evidence="1" id="KW-0175">Coiled coil</keyword>
<keyword evidence="4" id="KW-1185">Reference proteome</keyword>
<proteinExistence type="predicted"/>
<gene>
    <name evidence="3" type="ORF">SteCoe_26513</name>
</gene>
<dbReference type="EMBL" id="MPUH01000744">
    <property type="protein sequence ID" value="OMJ74551.1"/>
    <property type="molecule type" value="Genomic_DNA"/>
</dbReference>
<feature type="region of interest" description="Disordered" evidence="2">
    <location>
        <begin position="172"/>
        <end position="195"/>
    </location>
</feature>
<comment type="caution">
    <text evidence="3">The sequence shown here is derived from an EMBL/GenBank/DDBJ whole genome shotgun (WGS) entry which is preliminary data.</text>
</comment>
<dbReference type="AlphaFoldDB" id="A0A1R2BCP6"/>
<evidence type="ECO:0000256" key="2">
    <source>
        <dbReference type="SAM" id="MobiDB-lite"/>
    </source>
</evidence>
<evidence type="ECO:0000313" key="3">
    <source>
        <dbReference type="EMBL" id="OMJ74551.1"/>
    </source>
</evidence>
<organism evidence="3 4">
    <name type="scientific">Stentor coeruleus</name>
    <dbReference type="NCBI Taxonomy" id="5963"/>
    <lineage>
        <taxon>Eukaryota</taxon>
        <taxon>Sar</taxon>
        <taxon>Alveolata</taxon>
        <taxon>Ciliophora</taxon>
        <taxon>Postciliodesmatophora</taxon>
        <taxon>Heterotrichea</taxon>
        <taxon>Heterotrichida</taxon>
        <taxon>Stentoridae</taxon>
        <taxon>Stentor</taxon>
    </lineage>
</organism>
<feature type="coiled-coil region" evidence="1">
    <location>
        <begin position="209"/>
        <end position="273"/>
    </location>
</feature>
<sequence length="336" mass="38910">MGCGNSAADPEIRALSQKINTAIQAKSTLQYQISQLKFLQEAKKAYPDIKEVKEAQIQNLKLSKEIKDTENLLNMIKGNEMQNEDIKVLEETYEKLKKMLADRDDEIKQLEEEVQFEAKTLEEYQENLNNLNEESIKIKAELDLLMQSEKYKTIKSLEDTIEQLELTLEQKSLEFKNQNPSPEEPSGRTSRRTSITKVHQQLIMEIKRKGELEETLREMRAKAEGSKESYLGEELRNEIQRLDAEEKELLSLIEEAEQKKRQLDKNRNEMESRVSPYDQHKDFDLLESRFESSIATLMSGVGDIRNEKDAINEENKKLKMEITGILSGTTKKPGYS</sequence>
<evidence type="ECO:0000256" key="1">
    <source>
        <dbReference type="SAM" id="Coils"/>
    </source>
</evidence>
<accession>A0A1R2BCP6</accession>